<dbReference type="EMBL" id="HBUE01248870">
    <property type="protein sequence ID" value="CAG6553327.1"/>
    <property type="molecule type" value="Transcribed_RNA"/>
</dbReference>
<name>A0A8D8N5X3_CULPI</name>
<dbReference type="EMBL" id="HBUE01144041">
    <property type="protein sequence ID" value="CAG6502091.1"/>
    <property type="molecule type" value="Transcribed_RNA"/>
</dbReference>
<proteinExistence type="predicted"/>
<evidence type="ECO:0000256" key="1">
    <source>
        <dbReference type="SAM" id="MobiDB-lite"/>
    </source>
</evidence>
<accession>A0A8D8N5X3</accession>
<evidence type="ECO:0000313" key="2">
    <source>
        <dbReference type="EMBL" id="CAG6553327.1"/>
    </source>
</evidence>
<organism evidence="2">
    <name type="scientific">Culex pipiens</name>
    <name type="common">House mosquito</name>
    <dbReference type="NCBI Taxonomy" id="7175"/>
    <lineage>
        <taxon>Eukaryota</taxon>
        <taxon>Metazoa</taxon>
        <taxon>Ecdysozoa</taxon>
        <taxon>Arthropoda</taxon>
        <taxon>Hexapoda</taxon>
        <taxon>Insecta</taxon>
        <taxon>Pterygota</taxon>
        <taxon>Neoptera</taxon>
        <taxon>Endopterygota</taxon>
        <taxon>Diptera</taxon>
        <taxon>Nematocera</taxon>
        <taxon>Culicoidea</taxon>
        <taxon>Culicidae</taxon>
        <taxon>Culicinae</taxon>
        <taxon>Culicini</taxon>
        <taxon>Culex</taxon>
        <taxon>Culex</taxon>
    </lineage>
</organism>
<feature type="region of interest" description="Disordered" evidence="1">
    <location>
        <begin position="1"/>
        <end position="20"/>
    </location>
</feature>
<protein>
    <submittedName>
        <fullName evidence="2">(northern house mosquito) hypothetical protein</fullName>
    </submittedName>
</protein>
<sequence>MQSKVPGTVQPGGEDLPKGERAFFPISARNRTHAQLVRLGWLPRRKDSCLNQCCCHHVETLKPELFPSKTLLGREQHGRASAFIGPLEEITRVVASAIRRQPEDKSHLGHGAGGFQGRRYQEPVPETGTRDAATVYHLFINCSDCPSFVGFLCGNLKMRKKSCVVRKNRSCEMF</sequence>
<dbReference type="EMBL" id="HBUE01144032">
    <property type="protein sequence ID" value="CAG6502078.1"/>
    <property type="molecule type" value="Transcribed_RNA"/>
</dbReference>
<dbReference type="AlphaFoldDB" id="A0A8D8N5X3"/>
<reference evidence="2" key="1">
    <citation type="submission" date="2021-05" db="EMBL/GenBank/DDBJ databases">
        <authorList>
            <person name="Alioto T."/>
            <person name="Alioto T."/>
            <person name="Gomez Garrido J."/>
        </authorList>
    </citation>
    <scope>NUCLEOTIDE SEQUENCE</scope>
</reference>
<dbReference type="EMBL" id="HBUE01248861">
    <property type="protein sequence ID" value="CAG6553314.1"/>
    <property type="molecule type" value="Transcribed_RNA"/>
</dbReference>